<gene>
    <name evidence="2" type="ORF">DILT_LOCUS10967</name>
</gene>
<dbReference type="OrthoDB" id="10036898at2759"/>
<name>A0A3P7PAZ1_DIBLA</name>
<feature type="compositionally biased region" description="Polar residues" evidence="1">
    <location>
        <begin position="83"/>
        <end position="97"/>
    </location>
</feature>
<dbReference type="Proteomes" id="UP000281553">
    <property type="component" value="Unassembled WGS sequence"/>
</dbReference>
<evidence type="ECO:0000256" key="1">
    <source>
        <dbReference type="SAM" id="MobiDB-lite"/>
    </source>
</evidence>
<evidence type="ECO:0000313" key="2">
    <source>
        <dbReference type="EMBL" id="VDN15136.1"/>
    </source>
</evidence>
<accession>A0A3P7PAZ1</accession>
<dbReference type="EMBL" id="UYRU01061543">
    <property type="protein sequence ID" value="VDN15136.1"/>
    <property type="molecule type" value="Genomic_DNA"/>
</dbReference>
<sequence>MFPNHDDNLFITYRPFGQYNSNVESALWDNAQNAHVMISHDYKQQESERIMEEFHSSFDQLFREVMNFSDMLIRRELVSGLQCSPSTKDNSNVQPLTHSEHGKFQKKGSSIYGN</sequence>
<feature type="region of interest" description="Disordered" evidence="1">
    <location>
        <begin position="83"/>
        <end position="114"/>
    </location>
</feature>
<protein>
    <submittedName>
        <fullName evidence="2">Uncharacterized protein</fullName>
    </submittedName>
</protein>
<keyword evidence="3" id="KW-1185">Reference proteome</keyword>
<reference evidence="2 3" key="1">
    <citation type="submission" date="2018-11" db="EMBL/GenBank/DDBJ databases">
        <authorList>
            <consortium name="Pathogen Informatics"/>
        </authorList>
    </citation>
    <scope>NUCLEOTIDE SEQUENCE [LARGE SCALE GENOMIC DNA]</scope>
</reference>
<proteinExistence type="predicted"/>
<dbReference type="AlphaFoldDB" id="A0A3P7PAZ1"/>
<organism evidence="2 3">
    <name type="scientific">Dibothriocephalus latus</name>
    <name type="common">Fish tapeworm</name>
    <name type="synonym">Diphyllobothrium latum</name>
    <dbReference type="NCBI Taxonomy" id="60516"/>
    <lineage>
        <taxon>Eukaryota</taxon>
        <taxon>Metazoa</taxon>
        <taxon>Spiralia</taxon>
        <taxon>Lophotrochozoa</taxon>
        <taxon>Platyhelminthes</taxon>
        <taxon>Cestoda</taxon>
        <taxon>Eucestoda</taxon>
        <taxon>Diphyllobothriidea</taxon>
        <taxon>Diphyllobothriidae</taxon>
        <taxon>Dibothriocephalus</taxon>
    </lineage>
</organism>
<evidence type="ECO:0000313" key="3">
    <source>
        <dbReference type="Proteomes" id="UP000281553"/>
    </source>
</evidence>